<dbReference type="EMBL" id="WBJZ01000005">
    <property type="protein sequence ID" value="KAB1659563.1"/>
    <property type="molecule type" value="Genomic_DNA"/>
</dbReference>
<evidence type="ECO:0000313" key="3">
    <source>
        <dbReference type="Proteomes" id="UP000467240"/>
    </source>
</evidence>
<dbReference type="OrthoDB" id="3381577at2"/>
<proteinExistence type="predicted"/>
<protein>
    <recommendedName>
        <fullName evidence="4">ATP/GTP-binding protein</fullName>
    </recommendedName>
</protein>
<organism evidence="2 3">
    <name type="scientific">Pseudoclavibacter chungangensis</name>
    <dbReference type="NCBI Taxonomy" id="587635"/>
    <lineage>
        <taxon>Bacteria</taxon>
        <taxon>Bacillati</taxon>
        <taxon>Actinomycetota</taxon>
        <taxon>Actinomycetes</taxon>
        <taxon>Micrococcales</taxon>
        <taxon>Microbacteriaceae</taxon>
        <taxon>Pseudoclavibacter</taxon>
    </lineage>
</organism>
<dbReference type="AlphaFoldDB" id="A0A7J5BYZ5"/>
<evidence type="ECO:0008006" key="4">
    <source>
        <dbReference type="Google" id="ProtNLM"/>
    </source>
</evidence>
<feature type="compositionally biased region" description="Basic and acidic residues" evidence="1">
    <location>
        <begin position="14"/>
        <end position="26"/>
    </location>
</feature>
<feature type="region of interest" description="Disordered" evidence="1">
    <location>
        <begin position="1"/>
        <end position="26"/>
    </location>
</feature>
<comment type="caution">
    <text evidence="2">The sequence shown here is derived from an EMBL/GenBank/DDBJ whole genome shotgun (WGS) entry which is preliminary data.</text>
</comment>
<reference evidence="2 3" key="1">
    <citation type="submission" date="2019-09" db="EMBL/GenBank/DDBJ databases">
        <title>Phylogeny of genus Pseudoclavibacter and closely related genus.</title>
        <authorList>
            <person name="Li Y."/>
        </authorList>
    </citation>
    <scope>NUCLEOTIDE SEQUENCE [LARGE SCALE GENOMIC DNA]</scope>
    <source>
        <strain evidence="2 3">DSM 23821</strain>
    </source>
</reference>
<gene>
    <name evidence="2" type="ORF">F8O01_04645</name>
</gene>
<sequence>MPRSNRPRRKGHGGRADDQDERGLERLRDGWRRTEVRSGVSWTVQPISAERATKPYTCPGCGGTVQPRTAHLVAWRAEGILGDDRALADRRHWHTHCWRTS</sequence>
<name>A0A7J5BYZ5_9MICO</name>
<dbReference type="RefSeq" id="WP_158039729.1">
    <property type="nucleotide sequence ID" value="NZ_JACCFV010000001.1"/>
</dbReference>
<dbReference type="Proteomes" id="UP000467240">
    <property type="component" value="Unassembled WGS sequence"/>
</dbReference>
<feature type="compositionally biased region" description="Basic residues" evidence="1">
    <location>
        <begin position="1"/>
        <end position="13"/>
    </location>
</feature>
<keyword evidence="3" id="KW-1185">Reference proteome</keyword>
<accession>A0A7J5BYZ5</accession>
<evidence type="ECO:0000256" key="1">
    <source>
        <dbReference type="SAM" id="MobiDB-lite"/>
    </source>
</evidence>
<evidence type="ECO:0000313" key="2">
    <source>
        <dbReference type="EMBL" id="KAB1659563.1"/>
    </source>
</evidence>